<dbReference type="Pfam" id="PF24000">
    <property type="entry name" value="DUF7316"/>
    <property type="match status" value="1"/>
</dbReference>
<keyword evidence="2" id="KW-1185">Reference proteome</keyword>
<organism evidence="1 2">
    <name type="scientific">Arthrobacter phage Mufasa8</name>
    <dbReference type="NCBI Taxonomy" id="2656526"/>
    <lineage>
        <taxon>Viruses</taxon>
        <taxon>Duplodnaviria</taxon>
        <taxon>Heunggongvirae</taxon>
        <taxon>Uroviricota</taxon>
        <taxon>Caudoviricetes</taxon>
        <taxon>Mufasoctovirus</taxon>
        <taxon>Mufasoctovirus mufasa8</taxon>
    </lineage>
</organism>
<dbReference type="InterPro" id="IPR055740">
    <property type="entry name" value="DUF7316"/>
</dbReference>
<evidence type="ECO:0000313" key="1">
    <source>
        <dbReference type="EMBL" id="QGJ93509.1"/>
    </source>
</evidence>
<protein>
    <submittedName>
        <fullName evidence="1">Uncharacterized protein</fullName>
    </submittedName>
</protein>
<dbReference type="KEGG" id="vg:55814513"/>
<gene>
    <name evidence="1" type="primary">61</name>
    <name evidence="1" type="ORF">SEA_MUFASA8_61</name>
</gene>
<dbReference type="EMBL" id="MN586027">
    <property type="protein sequence ID" value="QGJ93509.1"/>
    <property type="molecule type" value="Genomic_DNA"/>
</dbReference>
<name>A0A649VNA1_9CAUD</name>
<sequence length="108" mass="12498">MATEAVTYPTVDVTTEYGYRRPDGVEVWDRTVRVKNDPRYNDYTDITTKELHESKRRRGQFADALRVAAESVGIPAEEYIDQHQLITRQRIVTVLPTVYIAEPINLPF</sequence>
<evidence type="ECO:0000313" key="2">
    <source>
        <dbReference type="Proteomes" id="UP000427282"/>
    </source>
</evidence>
<accession>A0A649VNA1</accession>
<proteinExistence type="predicted"/>
<dbReference type="GeneID" id="55814513"/>
<dbReference type="RefSeq" id="YP_009885141.1">
    <property type="nucleotide sequence ID" value="NC_049478.1"/>
</dbReference>
<dbReference type="Proteomes" id="UP000427282">
    <property type="component" value="Segment"/>
</dbReference>
<reference evidence="1 2" key="1">
    <citation type="submission" date="2019-10" db="EMBL/GenBank/DDBJ databases">
        <authorList>
            <person name="Garlena R.A."/>
            <person name="Russell D.A."/>
            <person name="Pope W.H."/>
            <person name="Jacobs-Sera D."/>
            <person name="Hatfull G.F."/>
        </authorList>
    </citation>
    <scope>NUCLEOTIDE SEQUENCE [LARGE SCALE GENOMIC DNA]</scope>
</reference>